<feature type="signal peptide" evidence="14">
    <location>
        <begin position="1"/>
        <end position="32"/>
    </location>
</feature>
<proteinExistence type="inferred from homology"/>
<dbReference type="InterPro" id="IPR050277">
    <property type="entry name" value="Sodium:Solute_Symporter"/>
</dbReference>
<evidence type="ECO:0000256" key="13">
    <source>
        <dbReference type="SAM" id="Phobius"/>
    </source>
</evidence>
<dbReference type="NCBIfam" id="NF009135">
    <property type="entry name" value="PRK12488.1"/>
    <property type="match status" value="1"/>
</dbReference>
<dbReference type="Proteomes" id="UP001595476">
    <property type="component" value="Unassembled WGS sequence"/>
</dbReference>
<keyword evidence="10 13" id="KW-0472">Membrane</keyword>
<comment type="caution">
    <text evidence="15">The sequence shown here is derived from an EMBL/GenBank/DDBJ whole genome shotgun (WGS) entry which is preliminary data.</text>
</comment>
<feature type="transmembrane region" description="Helical" evidence="13">
    <location>
        <begin position="311"/>
        <end position="336"/>
    </location>
</feature>
<feature type="transmembrane region" description="Helical" evidence="13">
    <location>
        <begin position="479"/>
        <end position="500"/>
    </location>
</feature>
<dbReference type="CDD" id="cd11480">
    <property type="entry name" value="SLC5sbd_u4"/>
    <property type="match status" value="1"/>
</dbReference>
<keyword evidence="9" id="KW-0406">Ion transport</keyword>
<feature type="transmembrane region" description="Helical" evidence="13">
    <location>
        <begin position="369"/>
        <end position="397"/>
    </location>
</feature>
<feature type="transmembrane region" description="Helical" evidence="13">
    <location>
        <begin position="44"/>
        <end position="67"/>
    </location>
</feature>
<gene>
    <name evidence="15" type="ORF">ACFOEK_06195</name>
</gene>
<dbReference type="InterPro" id="IPR038377">
    <property type="entry name" value="Na/Glc_symporter_sf"/>
</dbReference>
<dbReference type="EMBL" id="JBHRSZ010000002">
    <property type="protein sequence ID" value="MFC3150607.1"/>
    <property type="molecule type" value="Genomic_DNA"/>
</dbReference>
<evidence type="ECO:0000256" key="7">
    <source>
        <dbReference type="ARBA" id="ARBA00022989"/>
    </source>
</evidence>
<evidence type="ECO:0000256" key="5">
    <source>
        <dbReference type="ARBA" id="ARBA00022692"/>
    </source>
</evidence>
<feature type="transmembrane region" description="Helical" evidence="13">
    <location>
        <begin position="117"/>
        <end position="138"/>
    </location>
</feature>
<feature type="transmembrane region" description="Helical" evidence="13">
    <location>
        <begin position="159"/>
        <end position="176"/>
    </location>
</feature>
<keyword evidence="14" id="KW-0732">Signal</keyword>
<evidence type="ECO:0000256" key="12">
    <source>
        <dbReference type="RuleBase" id="RU362091"/>
    </source>
</evidence>
<evidence type="ECO:0000256" key="8">
    <source>
        <dbReference type="ARBA" id="ARBA00023053"/>
    </source>
</evidence>
<evidence type="ECO:0000256" key="4">
    <source>
        <dbReference type="ARBA" id="ARBA00022475"/>
    </source>
</evidence>
<dbReference type="InterPro" id="IPR018212">
    <property type="entry name" value="Na/solute_symporter_CS"/>
</dbReference>
<feature type="chain" id="PRO_5046949000" evidence="14">
    <location>
        <begin position="33"/>
        <end position="563"/>
    </location>
</feature>
<keyword evidence="8" id="KW-0915">Sodium</keyword>
<feature type="transmembrane region" description="Helical" evidence="13">
    <location>
        <begin position="512"/>
        <end position="531"/>
    </location>
</feature>
<feature type="transmembrane region" description="Helical" evidence="13">
    <location>
        <begin position="275"/>
        <end position="299"/>
    </location>
</feature>
<evidence type="ECO:0000256" key="9">
    <source>
        <dbReference type="ARBA" id="ARBA00023065"/>
    </source>
</evidence>
<dbReference type="PANTHER" id="PTHR48086:SF6">
    <property type="entry name" value="CATION_ACETATE SYMPORTER ACTP"/>
    <property type="match status" value="1"/>
</dbReference>
<keyword evidence="4" id="KW-1003">Cell membrane</keyword>
<feature type="transmembrane region" description="Helical" evidence="13">
    <location>
        <begin position="196"/>
        <end position="215"/>
    </location>
</feature>
<evidence type="ECO:0000313" key="15">
    <source>
        <dbReference type="EMBL" id="MFC3150607.1"/>
    </source>
</evidence>
<dbReference type="RefSeq" id="WP_386717711.1">
    <property type="nucleotide sequence ID" value="NZ_JBHRSZ010000002.1"/>
</dbReference>
<evidence type="ECO:0000256" key="6">
    <source>
        <dbReference type="ARBA" id="ARBA00022847"/>
    </source>
</evidence>
<name>A0ABV7HFZ3_9GAMM</name>
<reference evidence="16" key="1">
    <citation type="journal article" date="2019" name="Int. J. Syst. Evol. Microbiol.">
        <title>The Global Catalogue of Microorganisms (GCM) 10K type strain sequencing project: providing services to taxonomists for standard genome sequencing and annotation.</title>
        <authorList>
            <consortium name="The Broad Institute Genomics Platform"/>
            <consortium name="The Broad Institute Genome Sequencing Center for Infectious Disease"/>
            <person name="Wu L."/>
            <person name="Ma J."/>
        </authorList>
    </citation>
    <scope>NUCLEOTIDE SEQUENCE [LARGE SCALE GENOMIC DNA]</scope>
    <source>
        <strain evidence="16">KCTC 52438</strain>
    </source>
</reference>
<keyword evidence="7 13" id="KW-1133">Transmembrane helix</keyword>
<evidence type="ECO:0000313" key="16">
    <source>
        <dbReference type="Proteomes" id="UP001595476"/>
    </source>
</evidence>
<evidence type="ECO:0000256" key="3">
    <source>
        <dbReference type="ARBA" id="ARBA00022448"/>
    </source>
</evidence>
<keyword evidence="16" id="KW-1185">Reference proteome</keyword>
<evidence type="ECO:0000256" key="10">
    <source>
        <dbReference type="ARBA" id="ARBA00023136"/>
    </source>
</evidence>
<comment type="similarity">
    <text evidence="2 12">Belongs to the sodium:solute symporter (SSF) (TC 2.A.21) family.</text>
</comment>
<dbReference type="NCBIfam" id="NF006903">
    <property type="entry name" value="PRK09395.1"/>
    <property type="match status" value="1"/>
</dbReference>
<dbReference type="Pfam" id="PF00474">
    <property type="entry name" value="SSF"/>
    <property type="match status" value="1"/>
</dbReference>
<feature type="transmembrane region" description="Helical" evidence="13">
    <location>
        <begin position="418"/>
        <end position="437"/>
    </location>
</feature>
<dbReference type="PANTHER" id="PTHR48086">
    <property type="entry name" value="SODIUM/PROLINE SYMPORTER-RELATED"/>
    <property type="match status" value="1"/>
</dbReference>
<protein>
    <submittedName>
        <fullName evidence="15">Cation acetate symporter</fullName>
    </submittedName>
</protein>
<evidence type="ECO:0000256" key="11">
    <source>
        <dbReference type="ARBA" id="ARBA00023201"/>
    </source>
</evidence>
<sequence>MSALINLSRRALQLSSVFVASLLVLFSNSAVADAIEVAGEQQPLNMPAISMFMIFVIGTLGITYWASRRTRSASDYYAAGGGITGFQNGLAIAGDYMSAASFLGISGLVYLSGYDGLIYSIGFLVGWPIILFMIAERLRNLGKYTFADVASYRLGQKEVRVLSAVGSLCVVSLYLIAQMVGSGKLIELLFGLPYEYAVILVGILMVMYVTFGGMLATTWVQIIKAVLLLSGATFMAVMVMKATGFDFSMLFQKAVEVHPKGESIMAPGGLVSDPISAISLGLALMFGTAGLPHILMRFFTVSDAKEARKSVFYATGFIGYFYILTFIIGFGAIVLVSTNPEFRDAAGALIGGNNMAAIHLSKAVGGDVFLGFISAVAFATILAVVSGLTLAGASAVSHDLYASVFRKGQCTEEQEIRVSKMTTVALGIVAILLGILFEQQNIAFMVGLAFAIAASANFPVLFLSMYWKGLTTRGAMIGGWIGLLTAVALVILGPIVWVQILGFETAIFPYKYPALFSMVAAFVGIWFFSVTDSSVAATHEKGLFRGQYIRSQTGLGAAGASAH</sequence>
<dbReference type="PROSITE" id="PS00456">
    <property type="entry name" value="NA_SOLUT_SYMP_1"/>
    <property type="match status" value="1"/>
</dbReference>
<keyword evidence="6" id="KW-0769">Symport</keyword>
<keyword evidence="11" id="KW-0739">Sodium transport</keyword>
<feature type="transmembrane region" description="Helical" evidence="13">
    <location>
        <begin position="222"/>
        <end position="240"/>
    </location>
</feature>
<evidence type="ECO:0000256" key="1">
    <source>
        <dbReference type="ARBA" id="ARBA00004651"/>
    </source>
</evidence>
<feature type="transmembrane region" description="Helical" evidence="13">
    <location>
        <begin position="443"/>
        <end position="467"/>
    </location>
</feature>
<dbReference type="Gene3D" id="1.20.1730.10">
    <property type="entry name" value="Sodium/glucose cotransporter"/>
    <property type="match status" value="1"/>
</dbReference>
<feature type="transmembrane region" description="Helical" evidence="13">
    <location>
        <begin position="88"/>
        <end position="111"/>
    </location>
</feature>
<keyword evidence="5 13" id="KW-0812">Transmembrane</keyword>
<dbReference type="PROSITE" id="PS50283">
    <property type="entry name" value="NA_SOLUT_SYMP_3"/>
    <property type="match status" value="1"/>
</dbReference>
<dbReference type="InterPro" id="IPR001734">
    <property type="entry name" value="Na/solute_symporter"/>
</dbReference>
<accession>A0ABV7HFZ3</accession>
<organism evidence="15 16">
    <name type="scientific">Litoribrevibacter euphylliae</name>
    <dbReference type="NCBI Taxonomy" id="1834034"/>
    <lineage>
        <taxon>Bacteria</taxon>
        <taxon>Pseudomonadati</taxon>
        <taxon>Pseudomonadota</taxon>
        <taxon>Gammaproteobacteria</taxon>
        <taxon>Oceanospirillales</taxon>
        <taxon>Oceanospirillaceae</taxon>
        <taxon>Litoribrevibacter</taxon>
    </lineage>
</organism>
<evidence type="ECO:0000256" key="2">
    <source>
        <dbReference type="ARBA" id="ARBA00006434"/>
    </source>
</evidence>
<keyword evidence="3" id="KW-0813">Transport</keyword>
<evidence type="ECO:0000256" key="14">
    <source>
        <dbReference type="SAM" id="SignalP"/>
    </source>
</evidence>
<comment type="subcellular location">
    <subcellularLocation>
        <location evidence="1">Cell membrane</location>
        <topology evidence="1">Multi-pass membrane protein</topology>
    </subcellularLocation>
</comment>
<dbReference type="NCBIfam" id="TIGR00813">
    <property type="entry name" value="sss"/>
    <property type="match status" value="1"/>
</dbReference>